<evidence type="ECO:0000259" key="6">
    <source>
        <dbReference type="PROSITE" id="PS50871"/>
    </source>
</evidence>
<feature type="chain" id="PRO_5038437855" description="C1q domain-containing protein" evidence="5">
    <location>
        <begin position="29"/>
        <end position="254"/>
    </location>
</feature>
<dbReference type="Pfam" id="PF00386">
    <property type="entry name" value="C1q"/>
    <property type="match status" value="1"/>
</dbReference>
<dbReference type="PANTHER" id="PTHR22923">
    <property type="entry name" value="CEREBELLIN-RELATED"/>
    <property type="match status" value="1"/>
</dbReference>
<keyword evidence="4" id="KW-0175">Coiled coil</keyword>
<dbReference type="GO" id="GO:0005576">
    <property type="term" value="C:extracellular region"/>
    <property type="evidence" value="ECO:0007669"/>
    <property type="project" value="UniProtKB-SubCell"/>
</dbReference>
<proteinExistence type="predicted"/>
<dbReference type="SMART" id="SM00110">
    <property type="entry name" value="C1Q"/>
    <property type="match status" value="1"/>
</dbReference>
<evidence type="ECO:0000256" key="1">
    <source>
        <dbReference type="ARBA" id="ARBA00004613"/>
    </source>
</evidence>
<dbReference type="InterPro" id="IPR008983">
    <property type="entry name" value="Tumour_necrosis_fac-like_dom"/>
</dbReference>
<feature type="signal peptide" evidence="5">
    <location>
        <begin position="1"/>
        <end position="28"/>
    </location>
</feature>
<evidence type="ECO:0000256" key="2">
    <source>
        <dbReference type="ARBA" id="ARBA00022525"/>
    </source>
</evidence>
<dbReference type="PANTHER" id="PTHR22923:SF116">
    <property type="entry name" value="C1Q DOMAIN-CONTAINING PROTEIN"/>
    <property type="match status" value="1"/>
</dbReference>
<dbReference type="Proteomes" id="UP000828390">
    <property type="component" value="Unassembled WGS sequence"/>
</dbReference>
<protein>
    <recommendedName>
        <fullName evidence="6">C1q domain-containing protein</fullName>
    </recommendedName>
</protein>
<evidence type="ECO:0000256" key="5">
    <source>
        <dbReference type="SAM" id="SignalP"/>
    </source>
</evidence>
<feature type="domain" description="C1q" evidence="6">
    <location>
        <begin position="124"/>
        <end position="254"/>
    </location>
</feature>
<evidence type="ECO:0000256" key="3">
    <source>
        <dbReference type="ARBA" id="ARBA00022729"/>
    </source>
</evidence>
<dbReference type="PROSITE" id="PS50871">
    <property type="entry name" value="C1Q"/>
    <property type="match status" value="1"/>
</dbReference>
<dbReference type="OrthoDB" id="6154955at2759"/>
<dbReference type="AlphaFoldDB" id="A0A9D4M6V0"/>
<keyword evidence="2" id="KW-0964">Secreted</keyword>
<reference evidence="7" key="1">
    <citation type="journal article" date="2019" name="bioRxiv">
        <title>The Genome of the Zebra Mussel, Dreissena polymorpha: A Resource for Invasive Species Research.</title>
        <authorList>
            <person name="McCartney M.A."/>
            <person name="Auch B."/>
            <person name="Kono T."/>
            <person name="Mallez S."/>
            <person name="Zhang Y."/>
            <person name="Obille A."/>
            <person name="Becker A."/>
            <person name="Abrahante J.E."/>
            <person name="Garbe J."/>
            <person name="Badalamenti J.P."/>
            <person name="Herman A."/>
            <person name="Mangelson H."/>
            <person name="Liachko I."/>
            <person name="Sullivan S."/>
            <person name="Sone E.D."/>
            <person name="Koren S."/>
            <person name="Silverstein K.A.T."/>
            <person name="Beckman K.B."/>
            <person name="Gohl D.M."/>
        </authorList>
    </citation>
    <scope>NUCLEOTIDE SEQUENCE</scope>
    <source>
        <strain evidence="7">Duluth1</strain>
        <tissue evidence="7">Whole animal</tissue>
    </source>
</reference>
<organism evidence="7 8">
    <name type="scientific">Dreissena polymorpha</name>
    <name type="common">Zebra mussel</name>
    <name type="synonym">Mytilus polymorpha</name>
    <dbReference type="NCBI Taxonomy" id="45954"/>
    <lineage>
        <taxon>Eukaryota</taxon>
        <taxon>Metazoa</taxon>
        <taxon>Spiralia</taxon>
        <taxon>Lophotrochozoa</taxon>
        <taxon>Mollusca</taxon>
        <taxon>Bivalvia</taxon>
        <taxon>Autobranchia</taxon>
        <taxon>Heteroconchia</taxon>
        <taxon>Euheterodonta</taxon>
        <taxon>Imparidentia</taxon>
        <taxon>Neoheterodontei</taxon>
        <taxon>Myida</taxon>
        <taxon>Dreissenoidea</taxon>
        <taxon>Dreissenidae</taxon>
        <taxon>Dreissena</taxon>
    </lineage>
</organism>
<accession>A0A9D4M6V0</accession>
<dbReference type="SUPFAM" id="SSF49842">
    <property type="entry name" value="TNF-like"/>
    <property type="match status" value="1"/>
</dbReference>
<sequence>MKCQFILGHAAMQSCRLVLLLIILSVEGSYVQKNARTRIAELENLVTTLIKQGERQQKRIEVREAIVFASENASASYNRRAAAIGDKDQVKFNQSNENLLYEDVRLFEDYLRDKTGDGDRSKRQTTPSVAFTAVKIANQHNIGTNQNIMFEQVLLNIGGGYHVHQGVFAAPVSGIYVMAATIQHSLGQVIYIAIKHNGNILAMIHGMENEYAQGTHSLALHLIAGDEVWLSNQGGQGVSIFGAGYSSFSGFLLY</sequence>
<dbReference type="PROSITE" id="PS51257">
    <property type="entry name" value="PROKAR_LIPOPROTEIN"/>
    <property type="match status" value="1"/>
</dbReference>
<dbReference type="InterPro" id="IPR050822">
    <property type="entry name" value="Cerebellin_Synaptic_Org"/>
</dbReference>
<comment type="caution">
    <text evidence="7">The sequence shown here is derived from an EMBL/GenBank/DDBJ whole genome shotgun (WGS) entry which is preliminary data.</text>
</comment>
<dbReference type="Gene3D" id="2.60.120.40">
    <property type="match status" value="1"/>
</dbReference>
<keyword evidence="8" id="KW-1185">Reference proteome</keyword>
<dbReference type="PRINTS" id="PR00007">
    <property type="entry name" value="COMPLEMNTC1Q"/>
</dbReference>
<evidence type="ECO:0000256" key="4">
    <source>
        <dbReference type="SAM" id="Coils"/>
    </source>
</evidence>
<keyword evidence="3 5" id="KW-0732">Signal</keyword>
<gene>
    <name evidence="7" type="ORF">DPMN_034034</name>
</gene>
<dbReference type="EMBL" id="JAIWYP010000002">
    <property type="protein sequence ID" value="KAH3870843.1"/>
    <property type="molecule type" value="Genomic_DNA"/>
</dbReference>
<evidence type="ECO:0000313" key="7">
    <source>
        <dbReference type="EMBL" id="KAH3870843.1"/>
    </source>
</evidence>
<name>A0A9D4M6V0_DREPO</name>
<reference evidence="7" key="2">
    <citation type="submission" date="2020-11" db="EMBL/GenBank/DDBJ databases">
        <authorList>
            <person name="McCartney M.A."/>
            <person name="Auch B."/>
            <person name="Kono T."/>
            <person name="Mallez S."/>
            <person name="Becker A."/>
            <person name="Gohl D.M."/>
            <person name="Silverstein K.A.T."/>
            <person name="Koren S."/>
            <person name="Bechman K.B."/>
            <person name="Herman A."/>
            <person name="Abrahante J.E."/>
            <person name="Garbe J."/>
        </authorList>
    </citation>
    <scope>NUCLEOTIDE SEQUENCE</scope>
    <source>
        <strain evidence="7">Duluth1</strain>
        <tissue evidence="7">Whole animal</tissue>
    </source>
</reference>
<dbReference type="InterPro" id="IPR001073">
    <property type="entry name" value="C1q_dom"/>
</dbReference>
<evidence type="ECO:0000313" key="8">
    <source>
        <dbReference type="Proteomes" id="UP000828390"/>
    </source>
</evidence>
<feature type="coiled-coil region" evidence="4">
    <location>
        <begin position="32"/>
        <end position="59"/>
    </location>
</feature>
<comment type="subcellular location">
    <subcellularLocation>
        <location evidence="1">Secreted</location>
    </subcellularLocation>
</comment>